<evidence type="ECO:0000313" key="2">
    <source>
        <dbReference type="EMBL" id="SDP07551.1"/>
    </source>
</evidence>
<dbReference type="PANTHER" id="PTHR43546">
    <property type="entry name" value="UPF0173 METAL-DEPENDENT HYDROLASE MJ1163-RELATED"/>
    <property type="match status" value="1"/>
</dbReference>
<dbReference type="RefSeq" id="WP_091376337.1">
    <property type="nucleotide sequence ID" value="NZ_FNDV01000006.1"/>
</dbReference>
<dbReference type="EMBL" id="FNJB01000006">
    <property type="protein sequence ID" value="SDP07551.1"/>
    <property type="molecule type" value="Genomic_DNA"/>
</dbReference>
<proteinExistence type="predicted"/>
<gene>
    <name evidence="2" type="ORF">SAMN05192558_106236</name>
</gene>
<dbReference type="Proteomes" id="UP000199651">
    <property type="component" value="Unassembled WGS sequence"/>
</dbReference>
<sequence>MKITHFGHSCVLVETGSARLLLDPGVWSDGFEDVRDLDAVLITHVHGDHIDADRVGPLMAANPHAELIVDPDTAAELAKLDLPTRTVRQGDTFKVAGATVDAVGGAHAVIHPEIPAPANLGYVVDDGAFYHPGDSLFVPAQEIDILALPTGAPWMKLAETVGYFRAVAPRVAVPVHERWLAQGGIDSTFHRFATMHPPQSRVHFPVVAESVEL</sequence>
<dbReference type="Pfam" id="PF13483">
    <property type="entry name" value="Lactamase_B_3"/>
    <property type="match status" value="1"/>
</dbReference>
<name>A0A1H0PQV9_9PSEU</name>
<dbReference type="PANTHER" id="PTHR43546:SF3">
    <property type="entry name" value="UPF0173 METAL-DEPENDENT HYDROLASE MJ1163"/>
    <property type="match status" value="1"/>
</dbReference>
<dbReference type="STRING" id="504798.SAMN05421871_106216"/>
<dbReference type="InterPro" id="IPR050114">
    <property type="entry name" value="UPF0173_UPF0282_UlaG_hydrolase"/>
</dbReference>
<dbReference type="AlphaFoldDB" id="A0A1H0PQV9"/>
<dbReference type="SMART" id="SM00849">
    <property type="entry name" value="Lactamase_B"/>
    <property type="match status" value="1"/>
</dbReference>
<reference evidence="3" key="1">
    <citation type="submission" date="2016-10" db="EMBL/GenBank/DDBJ databases">
        <authorList>
            <person name="Varghese N."/>
            <person name="Submissions S."/>
        </authorList>
    </citation>
    <scope>NUCLEOTIDE SEQUENCE [LARGE SCALE GENOMIC DNA]</scope>
    <source>
        <strain evidence="3">IBRC-M 10655</strain>
    </source>
</reference>
<dbReference type="Gene3D" id="3.60.15.10">
    <property type="entry name" value="Ribonuclease Z/Hydroxyacylglutathione hydrolase-like"/>
    <property type="match status" value="1"/>
</dbReference>
<evidence type="ECO:0000313" key="3">
    <source>
        <dbReference type="Proteomes" id="UP000199651"/>
    </source>
</evidence>
<feature type="domain" description="Metallo-beta-lactamase" evidence="1">
    <location>
        <begin position="7"/>
        <end position="176"/>
    </location>
</feature>
<evidence type="ECO:0000259" key="1">
    <source>
        <dbReference type="SMART" id="SM00849"/>
    </source>
</evidence>
<protein>
    <submittedName>
        <fullName evidence="2">L-ascorbate metabolism protein UlaG, beta-lactamase superfamily</fullName>
    </submittedName>
</protein>
<keyword evidence="3" id="KW-1185">Reference proteome</keyword>
<dbReference type="SUPFAM" id="SSF56281">
    <property type="entry name" value="Metallo-hydrolase/oxidoreductase"/>
    <property type="match status" value="1"/>
</dbReference>
<dbReference type="InterPro" id="IPR036866">
    <property type="entry name" value="RibonucZ/Hydroxyglut_hydro"/>
</dbReference>
<dbReference type="InterPro" id="IPR001279">
    <property type="entry name" value="Metallo-B-lactamas"/>
</dbReference>
<dbReference type="OrthoDB" id="3190691at2"/>
<accession>A0A1H0PQV9</accession>
<organism evidence="2 3">
    <name type="scientific">Actinokineospora alba</name>
    <dbReference type="NCBI Taxonomy" id="504798"/>
    <lineage>
        <taxon>Bacteria</taxon>
        <taxon>Bacillati</taxon>
        <taxon>Actinomycetota</taxon>
        <taxon>Actinomycetes</taxon>
        <taxon>Pseudonocardiales</taxon>
        <taxon>Pseudonocardiaceae</taxon>
        <taxon>Actinokineospora</taxon>
    </lineage>
</organism>